<dbReference type="Gene3D" id="1.10.10.60">
    <property type="entry name" value="Homeodomain-like"/>
    <property type="match status" value="1"/>
</dbReference>
<sequence>MIEQNSVFHHRMWGAFTDVSGARDWMRRVCGPHDLVVRPGRSLRFVHAGDQLGALSTAIGCIEYGTDVRIDIQGRSPLDRYSISLPLSGEQALRIGGHVIGSDPEHGLIIDPSAHQELSISGHCRKLLVAIDRGAMHSVLSQMLGHPVHSPIEFEPCIAMDQSAAHTWWRWVRLLWEDMGHQGNLMHHNALALGVETSLIQGLLSFQRHNYSDQLAQVQQQVLPRHVAGLKNALIEHAREDVDMEALVSAQGFSSRRMSADFRAHMGLTPTQFLRQHRLQQARLDIVRSASTKYISEIALAWGFEHLGRFAQAYRDAFGESPSATAQRHRPQG</sequence>
<reference evidence="5 6" key="1">
    <citation type="submission" date="2023-02" db="EMBL/GenBank/DDBJ databases">
        <title>Bacterial whole genome sequence for Curvibacter sp. HBC28.</title>
        <authorList>
            <person name="Le V."/>
            <person name="Ko S.-R."/>
            <person name="Ahn C.-Y."/>
            <person name="Oh H.-M."/>
        </authorList>
    </citation>
    <scope>NUCLEOTIDE SEQUENCE [LARGE SCALE GENOMIC DNA]</scope>
    <source>
        <strain evidence="5 6">HBC28</strain>
    </source>
</reference>
<dbReference type="PANTHER" id="PTHR46796:SF12">
    <property type="entry name" value="HTH-TYPE DNA-BINDING TRANSCRIPTIONAL ACTIVATOR EUTR"/>
    <property type="match status" value="1"/>
</dbReference>
<dbReference type="SUPFAM" id="SSF46689">
    <property type="entry name" value="Homeodomain-like"/>
    <property type="match status" value="2"/>
</dbReference>
<evidence type="ECO:0000256" key="2">
    <source>
        <dbReference type="ARBA" id="ARBA00023125"/>
    </source>
</evidence>
<dbReference type="InterPro" id="IPR035418">
    <property type="entry name" value="AraC-bd_2"/>
</dbReference>
<dbReference type="InterPro" id="IPR018060">
    <property type="entry name" value="HTH_AraC"/>
</dbReference>
<dbReference type="SMART" id="SM00342">
    <property type="entry name" value="HTH_ARAC"/>
    <property type="match status" value="1"/>
</dbReference>
<dbReference type="InterPro" id="IPR018062">
    <property type="entry name" value="HTH_AraC-typ_CS"/>
</dbReference>
<protein>
    <submittedName>
        <fullName evidence="5">AraC family transcriptional regulator</fullName>
    </submittedName>
</protein>
<evidence type="ECO:0000256" key="1">
    <source>
        <dbReference type="ARBA" id="ARBA00023015"/>
    </source>
</evidence>
<keyword evidence="1" id="KW-0805">Transcription regulation</keyword>
<dbReference type="RefSeq" id="WP_273924752.1">
    <property type="nucleotide sequence ID" value="NZ_JAQSIO010000001.1"/>
</dbReference>
<dbReference type="InterPro" id="IPR050204">
    <property type="entry name" value="AraC_XylS_family_regulators"/>
</dbReference>
<keyword evidence="3" id="KW-0804">Transcription</keyword>
<evidence type="ECO:0000259" key="4">
    <source>
        <dbReference type="PROSITE" id="PS01124"/>
    </source>
</evidence>
<dbReference type="PROSITE" id="PS01124">
    <property type="entry name" value="HTH_ARAC_FAMILY_2"/>
    <property type="match status" value="1"/>
</dbReference>
<organism evidence="5 6">
    <name type="scientific">Curvibacter microcysteis</name>
    <dbReference type="NCBI Taxonomy" id="3026419"/>
    <lineage>
        <taxon>Bacteria</taxon>
        <taxon>Pseudomonadati</taxon>
        <taxon>Pseudomonadota</taxon>
        <taxon>Betaproteobacteria</taxon>
        <taxon>Burkholderiales</taxon>
        <taxon>Comamonadaceae</taxon>
        <taxon>Curvibacter</taxon>
    </lineage>
</organism>
<comment type="caution">
    <text evidence="5">The sequence shown here is derived from an EMBL/GenBank/DDBJ whole genome shotgun (WGS) entry which is preliminary data.</text>
</comment>
<dbReference type="Proteomes" id="UP001528672">
    <property type="component" value="Unassembled WGS sequence"/>
</dbReference>
<dbReference type="Pfam" id="PF14525">
    <property type="entry name" value="AraC_binding_2"/>
    <property type="match status" value="1"/>
</dbReference>
<evidence type="ECO:0000256" key="3">
    <source>
        <dbReference type="ARBA" id="ARBA00023163"/>
    </source>
</evidence>
<name>A0ABT5M9G4_9BURK</name>
<accession>A0ABT5M9G4</accession>
<proteinExistence type="predicted"/>
<evidence type="ECO:0000313" key="6">
    <source>
        <dbReference type="Proteomes" id="UP001528672"/>
    </source>
</evidence>
<keyword evidence="2" id="KW-0238">DNA-binding</keyword>
<dbReference type="Pfam" id="PF12833">
    <property type="entry name" value="HTH_18"/>
    <property type="match status" value="1"/>
</dbReference>
<evidence type="ECO:0000313" key="5">
    <source>
        <dbReference type="EMBL" id="MDD0813222.1"/>
    </source>
</evidence>
<dbReference type="InterPro" id="IPR009057">
    <property type="entry name" value="Homeodomain-like_sf"/>
</dbReference>
<dbReference type="PANTHER" id="PTHR46796">
    <property type="entry name" value="HTH-TYPE TRANSCRIPTIONAL ACTIVATOR RHAS-RELATED"/>
    <property type="match status" value="1"/>
</dbReference>
<gene>
    <name evidence="5" type="ORF">PSQ39_01125</name>
</gene>
<dbReference type="EMBL" id="JAQSIO010000001">
    <property type="protein sequence ID" value="MDD0813222.1"/>
    <property type="molecule type" value="Genomic_DNA"/>
</dbReference>
<dbReference type="PROSITE" id="PS00041">
    <property type="entry name" value="HTH_ARAC_FAMILY_1"/>
    <property type="match status" value="1"/>
</dbReference>
<keyword evidence="6" id="KW-1185">Reference proteome</keyword>
<feature type="domain" description="HTH araC/xylS-type" evidence="4">
    <location>
        <begin position="228"/>
        <end position="328"/>
    </location>
</feature>